<name>A0A7J8C2R5_ROUAE</name>
<sequence length="233" mass="25376">MIWKRENWKSLVLLSTLFYGAGLAREIFKSPWWCDWGVSPHLTPSPFQRGWRRLNSLFFPSSLASGRAESKLHRQVLPPPPRSVQALDAEASLTQHLLSLHGPSDHASTPGAAHTTGPGAAEQTARSAAWCHWTELGARVGGPRLLGTLEVVTEALGGGRGQGPHSKRQAAPRPSLGLHQYQTQRVLEDPVSASVPFKSGPQRPFGIMLGLRFSWEVSLHLGALRAPLLALCL</sequence>
<keyword evidence="3" id="KW-1185">Reference proteome</keyword>
<evidence type="ECO:0000313" key="2">
    <source>
        <dbReference type="EMBL" id="KAF6405155.1"/>
    </source>
</evidence>
<comment type="caution">
    <text evidence="2">The sequence shown here is derived from an EMBL/GenBank/DDBJ whole genome shotgun (WGS) entry which is preliminary data.</text>
</comment>
<feature type="region of interest" description="Disordered" evidence="1">
    <location>
        <begin position="100"/>
        <end position="124"/>
    </location>
</feature>
<accession>A0A7J8C2R5</accession>
<organism evidence="2 3">
    <name type="scientific">Rousettus aegyptiacus</name>
    <name type="common">Egyptian fruit bat</name>
    <name type="synonym">Pteropus aegyptiacus</name>
    <dbReference type="NCBI Taxonomy" id="9407"/>
    <lineage>
        <taxon>Eukaryota</taxon>
        <taxon>Metazoa</taxon>
        <taxon>Chordata</taxon>
        <taxon>Craniata</taxon>
        <taxon>Vertebrata</taxon>
        <taxon>Euteleostomi</taxon>
        <taxon>Mammalia</taxon>
        <taxon>Eutheria</taxon>
        <taxon>Laurasiatheria</taxon>
        <taxon>Chiroptera</taxon>
        <taxon>Yinpterochiroptera</taxon>
        <taxon>Pteropodoidea</taxon>
        <taxon>Pteropodidae</taxon>
        <taxon>Rousettinae</taxon>
        <taxon>Rousettus</taxon>
    </lineage>
</organism>
<evidence type="ECO:0000313" key="3">
    <source>
        <dbReference type="Proteomes" id="UP000593571"/>
    </source>
</evidence>
<evidence type="ECO:0000256" key="1">
    <source>
        <dbReference type="SAM" id="MobiDB-lite"/>
    </source>
</evidence>
<reference evidence="2 3" key="1">
    <citation type="journal article" date="2020" name="Nature">
        <title>Six reference-quality genomes reveal evolution of bat adaptations.</title>
        <authorList>
            <person name="Jebb D."/>
            <person name="Huang Z."/>
            <person name="Pippel M."/>
            <person name="Hughes G.M."/>
            <person name="Lavrichenko K."/>
            <person name="Devanna P."/>
            <person name="Winkler S."/>
            <person name="Jermiin L.S."/>
            <person name="Skirmuntt E.C."/>
            <person name="Katzourakis A."/>
            <person name="Burkitt-Gray L."/>
            <person name="Ray D.A."/>
            <person name="Sullivan K.A.M."/>
            <person name="Roscito J.G."/>
            <person name="Kirilenko B.M."/>
            <person name="Davalos L.M."/>
            <person name="Corthals A.P."/>
            <person name="Power M.L."/>
            <person name="Jones G."/>
            <person name="Ransome R.D."/>
            <person name="Dechmann D.K.N."/>
            <person name="Locatelli A.G."/>
            <person name="Puechmaille S.J."/>
            <person name="Fedrigo O."/>
            <person name="Jarvis E.D."/>
            <person name="Hiller M."/>
            <person name="Vernes S.C."/>
            <person name="Myers E.W."/>
            <person name="Teeling E.C."/>
        </authorList>
    </citation>
    <scope>NUCLEOTIDE SEQUENCE [LARGE SCALE GENOMIC DNA]</scope>
    <source>
        <strain evidence="2">MRouAeg1</strain>
        <tissue evidence="2">Muscle</tissue>
    </source>
</reference>
<proteinExistence type="predicted"/>
<dbReference type="AlphaFoldDB" id="A0A7J8C2R5"/>
<feature type="region of interest" description="Disordered" evidence="1">
    <location>
        <begin position="156"/>
        <end position="178"/>
    </location>
</feature>
<gene>
    <name evidence="2" type="ORF">HJG63_009465</name>
</gene>
<dbReference type="Proteomes" id="UP000593571">
    <property type="component" value="Unassembled WGS sequence"/>
</dbReference>
<dbReference type="EMBL" id="JACASE010000015">
    <property type="protein sequence ID" value="KAF6405155.1"/>
    <property type="molecule type" value="Genomic_DNA"/>
</dbReference>
<feature type="compositionally biased region" description="Low complexity" evidence="1">
    <location>
        <begin position="106"/>
        <end position="121"/>
    </location>
</feature>
<protein>
    <submittedName>
        <fullName evidence="2">Uncharacterized protein</fullName>
    </submittedName>
</protein>